<name>A0A9D5JXK9_9BACT</name>
<comment type="caution">
    <text evidence="1">The sequence shown here is derived from an EMBL/GenBank/DDBJ whole genome shotgun (WGS) entry which is preliminary data.</text>
</comment>
<evidence type="ECO:0000313" key="1">
    <source>
        <dbReference type="EMBL" id="MBD3325821.1"/>
    </source>
</evidence>
<dbReference type="AlphaFoldDB" id="A0A9D5JXK9"/>
<dbReference type="EMBL" id="WJJP01000476">
    <property type="protein sequence ID" value="MBD3325821.1"/>
    <property type="molecule type" value="Genomic_DNA"/>
</dbReference>
<feature type="non-terminal residue" evidence="1">
    <location>
        <position position="46"/>
    </location>
</feature>
<protein>
    <submittedName>
        <fullName evidence="1">Uncharacterized protein</fullName>
    </submittedName>
</protein>
<dbReference type="Proteomes" id="UP000649604">
    <property type="component" value="Unassembled WGS sequence"/>
</dbReference>
<proteinExistence type="predicted"/>
<evidence type="ECO:0000313" key="2">
    <source>
        <dbReference type="Proteomes" id="UP000649604"/>
    </source>
</evidence>
<sequence length="46" mass="4985">MTSGTASLPTLFSQYEKLCRYCDEVFAATVQACRAHIHCAPGCAEC</sequence>
<reference evidence="1" key="1">
    <citation type="submission" date="2019-11" db="EMBL/GenBank/DDBJ databases">
        <title>Microbial mats filling the niche in hypersaline microbial mats.</title>
        <authorList>
            <person name="Wong H.L."/>
            <person name="Macleod F.I."/>
            <person name="White R.A. III"/>
            <person name="Burns B.P."/>
        </authorList>
    </citation>
    <scope>NUCLEOTIDE SEQUENCE</scope>
    <source>
        <strain evidence="1">Rbin_158</strain>
    </source>
</reference>
<organism evidence="1 2">
    <name type="scientific">candidate division KSB3 bacterium</name>
    <dbReference type="NCBI Taxonomy" id="2044937"/>
    <lineage>
        <taxon>Bacteria</taxon>
        <taxon>candidate division KSB3</taxon>
    </lineage>
</organism>
<accession>A0A9D5JXK9</accession>
<gene>
    <name evidence="1" type="ORF">GF339_14645</name>
</gene>